<protein>
    <submittedName>
        <fullName evidence="1">Uncharacterized protein</fullName>
    </submittedName>
</protein>
<dbReference type="Proteomes" id="UP000316282">
    <property type="component" value="Unassembled WGS sequence"/>
</dbReference>
<comment type="caution">
    <text evidence="1">The sequence shown here is derived from an EMBL/GenBank/DDBJ whole genome shotgun (WGS) entry which is preliminary data.</text>
</comment>
<accession>A0A502LXF5</accession>
<reference evidence="1 2" key="1">
    <citation type="submission" date="2019-01" db="EMBL/GenBank/DDBJ databases">
        <title>Comparative genomic analysis identifies haemin-independent Haemophilus haemolyticus: a formal re-classification of Haemophilus intermedius.</title>
        <authorList>
            <person name="Harris T.M."/>
            <person name="Price E.P."/>
            <person name="Sarovich D.S."/>
            <person name="Norskov-Lauritsen N."/>
            <person name="Beissbarth J."/>
            <person name="Chang A.B."/>
            <person name="Smith-Vaughan H.C."/>
        </authorList>
    </citation>
    <scope>NUCLEOTIDE SEQUENCE [LARGE SCALE GENOMIC DNA]</scope>
    <source>
        <strain evidence="1 2">60982 B Hi-1</strain>
    </source>
</reference>
<proteinExistence type="predicted"/>
<dbReference type="EMBL" id="SDPD01000001">
    <property type="protein sequence ID" value="TPH23577.1"/>
    <property type="molecule type" value="Genomic_DNA"/>
</dbReference>
<gene>
    <name evidence="1" type="ORF">EUX52_00790</name>
</gene>
<name>A0A502LXF5_HAEHA</name>
<evidence type="ECO:0000313" key="2">
    <source>
        <dbReference type="Proteomes" id="UP000316282"/>
    </source>
</evidence>
<organism evidence="1 2">
    <name type="scientific">Haemophilus haemolyticus</name>
    <dbReference type="NCBI Taxonomy" id="726"/>
    <lineage>
        <taxon>Bacteria</taxon>
        <taxon>Pseudomonadati</taxon>
        <taxon>Pseudomonadota</taxon>
        <taxon>Gammaproteobacteria</taxon>
        <taxon>Pasteurellales</taxon>
        <taxon>Pasteurellaceae</taxon>
        <taxon>Haemophilus</taxon>
    </lineage>
</organism>
<evidence type="ECO:0000313" key="1">
    <source>
        <dbReference type="EMBL" id="TPH23577.1"/>
    </source>
</evidence>
<sequence>MTIEQIQQKYATRIEQLKQEYALRLESYKKTAQGKHWLEAIKNNNKPLIHSMLKTELTDASVSSDELLFLITLVAKEMPDSLEPYNVSKFYEAIQDTDSDSTHWNKDYFLKQQSYLTLNFSIARFIHLVDVKAHINPILKAEQTLSNQLEDNNSILEKMKNFAYDIANFSKENPKIAAIAVLIVVGLILFW</sequence>
<dbReference type="RefSeq" id="WP_140526507.1">
    <property type="nucleotide sequence ID" value="NZ_SDPD01000001.1"/>
</dbReference>
<dbReference type="AlphaFoldDB" id="A0A502LXF5"/>